<dbReference type="AlphaFoldDB" id="V2XWU1"/>
<evidence type="ECO:0000313" key="4">
    <source>
        <dbReference type="EMBL" id="ESK97336.1"/>
    </source>
</evidence>
<dbReference type="InterPro" id="IPR001005">
    <property type="entry name" value="SANT/Myb"/>
</dbReference>
<dbReference type="PANTHER" id="PTHR45614:SF199">
    <property type="entry name" value="MYB-LIKE TRANSCRIPTION FACTOR (EUROFUNG)-RELATED"/>
    <property type="match status" value="1"/>
</dbReference>
<evidence type="ECO:0000259" key="2">
    <source>
        <dbReference type="PROSITE" id="PS50090"/>
    </source>
</evidence>
<dbReference type="GO" id="GO:0000978">
    <property type="term" value="F:RNA polymerase II cis-regulatory region sequence-specific DNA binding"/>
    <property type="evidence" value="ECO:0007669"/>
    <property type="project" value="TreeGrafter"/>
</dbReference>
<dbReference type="PANTHER" id="PTHR45614">
    <property type="entry name" value="MYB PROTEIN-RELATED"/>
    <property type="match status" value="1"/>
</dbReference>
<feature type="region of interest" description="Disordered" evidence="1">
    <location>
        <begin position="1"/>
        <end position="54"/>
    </location>
</feature>
<comment type="caution">
    <text evidence="4">The sequence shown here is derived from an EMBL/GenBank/DDBJ whole genome shotgun (WGS) entry which is preliminary data.</text>
</comment>
<organism evidence="4 5">
    <name type="scientific">Moniliophthora roreri (strain MCA 2997)</name>
    <name type="common">Cocoa frosty pod rot fungus</name>
    <name type="synonym">Crinipellis roreri</name>
    <dbReference type="NCBI Taxonomy" id="1381753"/>
    <lineage>
        <taxon>Eukaryota</taxon>
        <taxon>Fungi</taxon>
        <taxon>Dikarya</taxon>
        <taxon>Basidiomycota</taxon>
        <taxon>Agaricomycotina</taxon>
        <taxon>Agaricomycetes</taxon>
        <taxon>Agaricomycetidae</taxon>
        <taxon>Agaricales</taxon>
        <taxon>Marasmiineae</taxon>
        <taxon>Marasmiaceae</taxon>
        <taxon>Moniliophthora</taxon>
    </lineage>
</organism>
<gene>
    <name evidence="4" type="ORF">Moror_17767</name>
</gene>
<sequence>MIYTGSPSASWSPEGGRYSMQNYSDNDDCHNMPEDQTVDSDSGRSNHRRTTRGAWSPEEDALLIQAVHTFGSRWSLVAGMVKTRSSTQCARRWCDTLDPRIDKSPWTPEQDQLLLQAVEQYGRTWANIAKTFFPGRTGLALKNRYTVIGKPRTPTSTSSSPEYMHPSLSPATPSPYYRNEQWANSPQTVVSSWTVATNNQQASYPQPQQWQGSSAHLIHTHEYYPPANPAHPHSMPYTGGRDAASEAYMQQMMHSPNMYR</sequence>
<dbReference type="GO" id="GO:0000278">
    <property type="term" value="P:mitotic cell cycle"/>
    <property type="evidence" value="ECO:0007669"/>
    <property type="project" value="TreeGrafter"/>
</dbReference>
<dbReference type="GO" id="GO:0005634">
    <property type="term" value="C:nucleus"/>
    <property type="evidence" value="ECO:0007669"/>
    <property type="project" value="TreeGrafter"/>
</dbReference>
<evidence type="ECO:0000313" key="5">
    <source>
        <dbReference type="Proteomes" id="UP000017559"/>
    </source>
</evidence>
<protein>
    <submittedName>
        <fullName evidence="4">Uncharacterized protein</fullName>
    </submittedName>
</protein>
<dbReference type="GO" id="GO:0045944">
    <property type="term" value="P:positive regulation of transcription by RNA polymerase II"/>
    <property type="evidence" value="ECO:0007669"/>
    <property type="project" value="TreeGrafter"/>
</dbReference>
<dbReference type="EMBL" id="AWSO01000027">
    <property type="protein sequence ID" value="ESK97336.1"/>
    <property type="molecule type" value="Genomic_DNA"/>
</dbReference>
<proteinExistence type="predicted"/>
<dbReference type="Gene3D" id="1.10.10.60">
    <property type="entry name" value="Homeodomain-like"/>
    <property type="match status" value="2"/>
</dbReference>
<feature type="domain" description="HTH myb-type" evidence="3">
    <location>
        <begin position="103"/>
        <end position="153"/>
    </location>
</feature>
<feature type="domain" description="Myb-like" evidence="2">
    <location>
        <begin position="47"/>
        <end position="97"/>
    </location>
</feature>
<dbReference type="Pfam" id="PF13921">
    <property type="entry name" value="Myb_DNA-bind_6"/>
    <property type="match status" value="1"/>
</dbReference>
<feature type="domain" description="HTH myb-type" evidence="3">
    <location>
        <begin position="47"/>
        <end position="101"/>
    </location>
</feature>
<reference evidence="4 5" key="1">
    <citation type="journal article" date="2014" name="BMC Genomics">
        <title>Genome and secretome analysis of the hemibiotrophic fungal pathogen, Moniliophthora roreri, which causes frosty pod rot disease of cacao: mechanisms of the biotrophic and necrotrophic phases.</title>
        <authorList>
            <person name="Meinhardt L.W."/>
            <person name="Costa G.G.L."/>
            <person name="Thomazella D.P.T."/>
            <person name="Teixeira P.J.P.L."/>
            <person name="Carazzolle M.F."/>
            <person name="Schuster S.C."/>
            <person name="Carlson J.E."/>
            <person name="Guiltinan M.J."/>
            <person name="Mieczkowski P."/>
            <person name="Farmer A."/>
            <person name="Ramaraj T."/>
            <person name="Crozier J."/>
            <person name="Davis R.E."/>
            <person name="Shao J."/>
            <person name="Melnick R.L."/>
            <person name="Pereira G.A.G."/>
            <person name="Bailey B.A."/>
        </authorList>
    </citation>
    <scope>NUCLEOTIDE SEQUENCE [LARGE SCALE GENOMIC DNA]</scope>
    <source>
        <strain evidence="4 5">MCA 2997</strain>
    </source>
</reference>
<dbReference type="STRING" id="1381753.V2XWU1"/>
<dbReference type="CDD" id="cd00167">
    <property type="entry name" value="SANT"/>
    <property type="match status" value="2"/>
</dbReference>
<dbReference type="OrthoDB" id="2143914at2759"/>
<dbReference type="PROSITE" id="PS50090">
    <property type="entry name" value="MYB_LIKE"/>
    <property type="match status" value="2"/>
</dbReference>
<keyword evidence="5" id="KW-1185">Reference proteome</keyword>
<dbReference type="InterPro" id="IPR050560">
    <property type="entry name" value="MYB_TF"/>
</dbReference>
<feature type="compositionally biased region" description="Polar residues" evidence="1">
    <location>
        <begin position="1"/>
        <end position="11"/>
    </location>
</feature>
<dbReference type="SMART" id="SM00717">
    <property type="entry name" value="SANT"/>
    <property type="match status" value="2"/>
</dbReference>
<accession>V2XWU1</accession>
<dbReference type="KEGG" id="mrr:Moror_17767"/>
<feature type="domain" description="Myb-like" evidence="2">
    <location>
        <begin position="98"/>
        <end position="145"/>
    </location>
</feature>
<evidence type="ECO:0000259" key="3">
    <source>
        <dbReference type="PROSITE" id="PS51294"/>
    </source>
</evidence>
<dbReference type="InterPro" id="IPR017930">
    <property type="entry name" value="Myb_dom"/>
</dbReference>
<dbReference type="SUPFAM" id="SSF46689">
    <property type="entry name" value="Homeodomain-like"/>
    <property type="match status" value="1"/>
</dbReference>
<evidence type="ECO:0000256" key="1">
    <source>
        <dbReference type="SAM" id="MobiDB-lite"/>
    </source>
</evidence>
<dbReference type="InterPro" id="IPR009057">
    <property type="entry name" value="Homeodomain-like_sf"/>
</dbReference>
<dbReference type="Proteomes" id="UP000017559">
    <property type="component" value="Unassembled WGS sequence"/>
</dbReference>
<dbReference type="PROSITE" id="PS51294">
    <property type="entry name" value="HTH_MYB"/>
    <property type="match status" value="2"/>
</dbReference>
<name>V2XWU1_MONRO</name>
<dbReference type="HOGENOM" id="CLU_912241_0_0_1"/>
<dbReference type="GO" id="GO:0000981">
    <property type="term" value="F:DNA-binding transcription factor activity, RNA polymerase II-specific"/>
    <property type="evidence" value="ECO:0007669"/>
    <property type="project" value="TreeGrafter"/>
</dbReference>